<evidence type="ECO:0000256" key="6">
    <source>
        <dbReference type="ARBA" id="ARBA00012448"/>
    </source>
</evidence>
<feature type="transmembrane region" description="Helical" evidence="28">
    <location>
        <begin position="20"/>
        <end position="39"/>
    </location>
</feature>
<keyword evidence="23" id="KW-0961">Cell wall biogenesis/degradation</keyword>
<comment type="caution">
    <text evidence="32">The sequence shown here is derived from an EMBL/GenBank/DDBJ whole genome shotgun (WGS) entry which is preliminary data.</text>
</comment>
<proteinExistence type="inferred from homology"/>
<evidence type="ECO:0000259" key="29">
    <source>
        <dbReference type="Pfam" id="PF00905"/>
    </source>
</evidence>
<dbReference type="PANTHER" id="PTHR32282:SF27">
    <property type="entry name" value="PENICILLIN-BINDING PROTEIN 1A"/>
    <property type="match status" value="1"/>
</dbReference>
<accession>A0A177PEG9</accession>
<evidence type="ECO:0000256" key="17">
    <source>
        <dbReference type="ARBA" id="ARBA00022968"/>
    </source>
</evidence>
<feature type="domain" description="Penicillin-binding protein transpeptidase" evidence="29">
    <location>
        <begin position="421"/>
        <end position="666"/>
    </location>
</feature>
<keyword evidence="33" id="KW-1185">Reference proteome</keyword>
<feature type="domain" description="Penicillin-binding protein OB-like" evidence="31">
    <location>
        <begin position="344"/>
        <end position="419"/>
    </location>
</feature>
<evidence type="ECO:0000256" key="13">
    <source>
        <dbReference type="ARBA" id="ARBA00022679"/>
    </source>
</evidence>
<comment type="pathway">
    <text evidence="3">Cell wall biogenesis; peptidoglycan biosynthesis.</text>
</comment>
<evidence type="ECO:0000256" key="9">
    <source>
        <dbReference type="ARBA" id="ARBA00022519"/>
    </source>
</evidence>
<comment type="similarity">
    <text evidence="4">In the C-terminal section; belongs to the transpeptidase family.</text>
</comment>
<dbReference type="NCBIfam" id="TIGR02074">
    <property type="entry name" value="PBP_1a_fam"/>
    <property type="match status" value="1"/>
</dbReference>
<evidence type="ECO:0000256" key="20">
    <source>
        <dbReference type="ARBA" id="ARBA00023136"/>
    </source>
</evidence>
<keyword evidence="16" id="KW-0133">Cell shape</keyword>
<dbReference type="GO" id="GO:0071555">
    <property type="term" value="P:cell wall organization"/>
    <property type="evidence" value="ECO:0007669"/>
    <property type="project" value="UniProtKB-KW"/>
</dbReference>
<dbReference type="PROSITE" id="PS51257">
    <property type="entry name" value="PROKAR_LIPOPROTEIN"/>
    <property type="match status" value="1"/>
</dbReference>
<dbReference type="OrthoDB" id="9766909at2"/>
<dbReference type="Pfam" id="PF00912">
    <property type="entry name" value="Transgly"/>
    <property type="match status" value="1"/>
</dbReference>
<dbReference type="AlphaFoldDB" id="A0A177PEG9"/>
<dbReference type="PANTHER" id="PTHR32282">
    <property type="entry name" value="BINDING PROTEIN TRANSPEPTIDASE, PUTATIVE-RELATED"/>
    <property type="match status" value="1"/>
</dbReference>
<evidence type="ECO:0000256" key="10">
    <source>
        <dbReference type="ARBA" id="ARBA00022645"/>
    </source>
</evidence>
<evidence type="ECO:0000256" key="15">
    <source>
        <dbReference type="ARBA" id="ARBA00022801"/>
    </source>
</evidence>
<evidence type="ECO:0000256" key="24">
    <source>
        <dbReference type="ARBA" id="ARBA00034000"/>
    </source>
</evidence>
<keyword evidence="12" id="KW-0328">Glycosyltransferase</keyword>
<evidence type="ECO:0000256" key="27">
    <source>
        <dbReference type="ARBA" id="ARBA00060592"/>
    </source>
</evidence>
<keyword evidence="9" id="KW-0997">Cell inner membrane</keyword>
<dbReference type="EC" id="3.4.16.4" evidence="6"/>
<keyword evidence="8" id="KW-1003">Cell membrane</keyword>
<comment type="catalytic activity">
    <reaction evidence="26">
        <text>[GlcNAc-(1-&gt;4)-Mur2Ac(oyl-L-Ala-gamma-D-Glu-L-Lys-D-Ala-D-Ala)](n)-di-trans,octa-cis-undecaprenyl diphosphate + beta-D-GlcNAc-(1-&gt;4)-Mur2Ac(oyl-L-Ala-gamma-D-Glu-L-Lys-D-Ala-D-Ala)-di-trans,octa-cis-undecaprenyl diphosphate = [GlcNAc-(1-&gt;4)-Mur2Ac(oyl-L-Ala-gamma-D-Glu-L-Lys-D-Ala-D-Ala)](n+1)-di-trans,octa-cis-undecaprenyl diphosphate + di-trans,octa-cis-undecaprenyl diphosphate + H(+)</text>
        <dbReference type="Rhea" id="RHEA:23708"/>
        <dbReference type="Rhea" id="RHEA-COMP:9602"/>
        <dbReference type="Rhea" id="RHEA-COMP:9603"/>
        <dbReference type="ChEBI" id="CHEBI:15378"/>
        <dbReference type="ChEBI" id="CHEBI:58405"/>
        <dbReference type="ChEBI" id="CHEBI:60033"/>
        <dbReference type="ChEBI" id="CHEBI:78435"/>
        <dbReference type="EC" id="2.4.99.28"/>
    </reaction>
</comment>
<name>A0A177PEG9_9GAMM</name>
<keyword evidence="15" id="KW-0378">Hydrolase</keyword>
<dbReference type="InterPro" id="IPR023346">
    <property type="entry name" value="Lysozyme-like_dom_sf"/>
</dbReference>
<dbReference type="SUPFAM" id="SSF56601">
    <property type="entry name" value="beta-lactamase/transpeptidase-like"/>
    <property type="match status" value="1"/>
</dbReference>
<reference evidence="33" key="1">
    <citation type="submission" date="2016-03" db="EMBL/GenBank/DDBJ databases">
        <authorList>
            <person name="Heylen K."/>
            <person name="De Vos P."/>
            <person name="Vekeman B."/>
        </authorList>
    </citation>
    <scope>NUCLEOTIDE SEQUENCE [LARGE SCALE GENOMIC DNA]</scope>
    <source>
        <strain evidence="33">R-45383</strain>
    </source>
</reference>
<evidence type="ECO:0000313" key="33">
    <source>
        <dbReference type="Proteomes" id="UP000077628"/>
    </source>
</evidence>
<dbReference type="InterPro" id="IPR050396">
    <property type="entry name" value="Glycosyltr_51/Transpeptidase"/>
</dbReference>
<evidence type="ECO:0000256" key="25">
    <source>
        <dbReference type="ARBA" id="ARBA00044770"/>
    </source>
</evidence>
<comment type="catalytic activity">
    <reaction evidence="24">
        <text>Preferential cleavage: (Ac)2-L-Lys-D-Ala-|-D-Ala. Also transpeptidation of peptidyl-alanyl moieties that are N-acyl substituents of D-alanine.</text>
        <dbReference type="EC" id="3.4.16.4"/>
    </reaction>
</comment>
<dbReference type="InterPro" id="IPR036950">
    <property type="entry name" value="PBP_transglycosylase"/>
</dbReference>
<dbReference type="Pfam" id="PF00905">
    <property type="entry name" value="Transpeptidase"/>
    <property type="match status" value="1"/>
</dbReference>
<evidence type="ECO:0000256" key="8">
    <source>
        <dbReference type="ARBA" id="ARBA00022475"/>
    </source>
</evidence>
<evidence type="ECO:0000256" key="14">
    <source>
        <dbReference type="ARBA" id="ARBA00022692"/>
    </source>
</evidence>
<comment type="subcellular location">
    <subcellularLocation>
        <location evidence="2">Cell inner membrane</location>
        <topology evidence="2">Single-pass type II membrane protein</topology>
    </subcellularLocation>
</comment>
<evidence type="ECO:0000256" key="7">
    <source>
        <dbReference type="ARBA" id="ARBA00018638"/>
    </source>
</evidence>
<evidence type="ECO:0000256" key="19">
    <source>
        <dbReference type="ARBA" id="ARBA00022989"/>
    </source>
</evidence>
<dbReference type="Pfam" id="PF17092">
    <property type="entry name" value="PCB_OB"/>
    <property type="match status" value="1"/>
</dbReference>
<keyword evidence="20 28" id="KW-0472">Membrane</keyword>
<dbReference type="GO" id="GO:0005886">
    <property type="term" value="C:plasma membrane"/>
    <property type="evidence" value="ECO:0007669"/>
    <property type="project" value="UniProtKB-SubCell"/>
</dbReference>
<dbReference type="GO" id="GO:0009252">
    <property type="term" value="P:peptidoglycan biosynthetic process"/>
    <property type="evidence" value="ECO:0007669"/>
    <property type="project" value="UniProtKB-UniPathway"/>
</dbReference>
<keyword evidence="10" id="KW-0121">Carboxypeptidase</keyword>
<evidence type="ECO:0000259" key="31">
    <source>
        <dbReference type="Pfam" id="PF17092"/>
    </source>
</evidence>
<keyword evidence="11" id="KW-0645">Protease</keyword>
<sequence>MPLKKPPKPKSLLKTLFKWLLLVIFTFVGTLAVACYYFLLELDKELPDISLLDNVQYQTPISIYSREGLLIGQFGEKRRIPIEIADVPQRQLQAFIAAEDDRFYKHGGVDFKGLARAANRLISTGQKRQGGSTITMQVARNFLLSNEKTYLRKLKEIMLALKIEQRYSKDQILELYLNKIYMGQRAYGLAAAAQTYYGKELNQLTLAQQAMIAGLPKAPSIYNPLTNPERALQRRNYVLRRMLELGYIGQRAYDAALSTSDDAAQQPSGIAMQAPYAAEMARQDIMAKYGEDAYTQGLKIYTTITQEFQLAADRALQATLHEYEERHGYRNAPHINGQSDGDTLVGDAHRAIVTGLTDSGVAAKLHDGTNIELAWESVNWAKASAKTARESRDIIKTNDLIWVRQLENQSWALTQIPTVEGAFVALNPDDGAILALAGGFDFYHSKYNRATQSKRQPGSGFKPIIYTAALEKGYTPASIINDAPIVIEDPSQENDWRPENYNRRYLGPTSLRVALRESINLVSIRLLQEVGIPRAIDTAQRFGFDKDQLPTTFSLALGSGSASPLKMAAAYSVFANGGFSIQPYLIERIEDRENRLIYSAKPATACQDCATTGEIRPNMATRVISEKTNFLMNSLLRDVVQRGTATQAKQLNRADLAGKTGTTNAQRDAWFNGFATGIVASAWIGFDNSAPLGHGETGGKAALPMWIKFMKAIQHHFPEKPLTVPEGIVQAYINPSDGLLLPQDQKGGIWEYFAKETAPTAMSTPKLEPEFEDFTPEEALF</sequence>
<evidence type="ECO:0000256" key="1">
    <source>
        <dbReference type="ARBA" id="ARBA00002624"/>
    </source>
</evidence>
<dbReference type="InterPro" id="IPR001264">
    <property type="entry name" value="Glyco_trans_51"/>
</dbReference>
<evidence type="ECO:0000256" key="5">
    <source>
        <dbReference type="ARBA" id="ARBA00007739"/>
    </source>
</evidence>
<evidence type="ECO:0000256" key="12">
    <source>
        <dbReference type="ARBA" id="ARBA00022676"/>
    </source>
</evidence>
<evidence type="ECO:0000256" key="23">
    <source>
        <dbReference type="ARBA" id="ARBA00023316"/>
    </source>
</evidence>
<dbReference type="GO" id="GO:0008955">
    <property type="term" value="F:peptidoglycan glycosyltransferase activity"/>
    <property type="evidence" value="ECO:0007669"/>
    <property type="project" value="UniProtKB-EC"/>
</dbReference>
<keyword evidence="17" id="KW-0735">Signal-anchor</keyword>
<evidence type="ECO:0000256" key="2">
    <source>
        <dbReference type="ARBA" id="ARBA00004249"/>
    </source>
</evidence>
<evidence type="ECO:0000259" key="30">
    <source>
        <dbReference type="Pfam" id="PF00912"/>
    </source>
</evidence>
<gene>
    <name evidence="32" type="ORF">A1355_17330</name>
</gene>
<dbReference type="GO" id="GO:0046677">
    <property type="term" value="P:response to antibiotic"/>
    <property type="evidence" value="ECO:0007669"/>
    <property type="project" value="UniProtKB-KW"/>
</dbReference>
<dbReference type="SUPFAM" id="SSF53955">
    <property type="entry name" value="Lysozyme-like"/>
    <property type="match status" value="1"/>
</dbReference>
<dbReference type="UniPathway" id="UPA00219"/>
<dbReference type="GO" id="GO:0009002">
    <property type="term" value="F:serine-type D-Ala-D-Ala carboxypeptidase activity"/>
    <property type="evidence" value="ECO:0007669"/>
    <property type="project" value="UniProtKB-EC"/>
</dbReference>
<keyword evidence="21" id="KW-0046">Antibiotic resistance</keyword>
<evidence type="ECO:0000256" key="11">
    <source>
        <dbReference type="ARBA" id="ARBA00022670"/>
    </source>
</evidence>
<dbReference type="STRING" id="702114.A1355_17330"/>
<dbReference type="EMBL" id="LUUK01000009">
    <property type="protein sequence ID" value="OAI28757.1"/>
    <property type="molecule type" value="Genomic_DNA"/>
</dbReference>
<dbReference type="InterPro" id="IPR012338">
    <property type="entry name" value="Beta-lactam/transpept-like"/>
</dbReference>
<dbReference type="GO" id="GO:0006508">
    <property type="term" value="P:proteolysis"/>
    <property type="evidence" value="ECO:0007669"/>
    <property type="project" value="UniProtKB-KW"/>
</dbReference>
<evidence type="ECO:0000256" key="22">
    <source>
        <dbReference type="ARBA" id="ARBA00023268"/>
    </source>
</evidence>
<dbReference type="GO" id="GO:0008658">
    <property type="term" value="F:penicillin binding"/>
    <property type="evidence" value="ECO:0007669"/>
    <property type="project" value="InterPro"/>
</dbReference>
<dbReference type="InterPro" id="IPR001460">
    <property type="entry name" value="PCN-bd_Tpept"/>
</dbReference>
<keyword evidence="14 28" id="KW-0812">Transmembrane</keyword>
<comment type="function">
    <text evidence="1">Cell wall formation. Synthesis of cross-linked peptidoglycan from the lipid intermediates. The enzyme has a penicillin-insensitive transglycosylase N-terminal domain (formation of linear glycan strands) and a penicillin-sensitive transpeptidase C-terminal domain (cross-linking of the peptide subunits).</text>
</comment>
<protein>
    <recommendedName>
        <fullName evidence="7">Penicillin-binding protein 1A</fullName>
        <ecNumber evidence="25">2.4.99.28</ecNumber>
        <ecNumber evidence="6">3.4.16.4</ecNumber>
    </recommendedName>
</protein>
<dbReference type="Gene3D" id="3.40.710.10">
    <property type="entry name" value="DD-peptidase/beta-lactamase superfamily"/>
    <property type="match status" value="2"/>
</dbReference>
<evidence type="ECO:0000256" key="26">
    <source>
        <dbReference type="ARBA" id="ARBA00049902"/>
    </source>
</evidence>
<comment type="pathway">
    <text evidence="27">Glycan biosynthesis.</text>
</comment>
<organism evidence="32 33">
    <name type="scientific">Methylomonas koyamae</name>
    <dbReference type="NCBI Taxonomy" id="702114"/>
    <lineage>
        <taxon>Bacteria</taxon>
        <taxon>Pseudomonadati</taxon>
        <taxon>Pseudomonadota</taxon>
        <taxon>Gammaproteobacteria</taxon>
        <taxon>Methylococcales</taxon>
        <taxon>Methylococcaceae</taxon>
        <taxon>Methylomonas</taxon>
    </lineage>
</organism>
<evidence type="ECO:0000256" key="18">
    <source>
        <dbReference type="ARBA" id="ARBA00022984"/>
    </source>
</evidence>
<dbReference type="GO" id="GO:0030288">
    <property type="term" value="C:outer membrane-bounded periplasmic space"/>
    <property type="evidence" value="ECO:0007669"/>
    <property type="project" value="TreeGrafter"/>
</dbReference>
<evidence type="ECO:0000256" key="16">
    <source>
        <dbReference type="ARBA" id="ARBA00022960"/>
    </source>
</evidence>
<evidence type="ECO:0000256" key="28">
    <source>
        <dbReference type="SAM" id="Phobius"/>
    </source>
</evidence>
<evidence type="ECO:0000256" key="3">
    <source>
        <dbReference type="ARBA" id="ARBA00004752"/>
    </source>
</evidence>
<dbReference type="Gene3D" id="1.10.3810.10">
    <property type="entry name" value="Biosynthetic peptidoglycan transglycosylase-like"/>
    <property type="match status" value="1"/>
</dbReference>
<evidence type="ECO:0000256" key="21">
    <source>
        <dbReference type="ARBA" id="ARBA00023251"/>
    </source>
</evidence>
<keyword evidence="22" id="KW-0511">Multifunctional enzyme</keyword>
<keyword evidence="18" id="KW-0573">Peptidoglycan synthesis</keyword>
<keyword evidence="19 28" id="KW-1133">Transmembrane helix</keyword>
<dbReference type="Proteomes" id="UP000077628">
    <property type="component" value="Unassembled WGS sequence"/>
</dbReference>
<evidence type="ECO:0000256" key="4">
    <source>
        <dbReference type="ARBA" id="ARBA00007090"/>
    </source>
</evidence>
<evidence type="ECO:0000313" key="32">
    <source>
        <dbReference type="EMBL" id="OAI28757.1"/>
    </source>
</evidence>
<keyword evidence="13" id="KW-0808">Transferase</keyword>
<dbReference type="EC" id="2.4.99.28" evidence="25"/>
<comment type="similarity">
    <text evidence="5">In the N-terminal section; belongs to the glycosyltransferase 51 family.</text>
</comment>
<feature type="domain" description="Glycosyl transferase family 51" evidence="30">
    <location>
        <begin position="70"/>
        <end position="242"/>
    </location>
</feature>
<dbReference type="FunFam" id="1.10.3810.10:FF:000003">
    <property type="entry name" value="Penicillin-binding protein 1a"/>
    <property type="match status" value="1"/>
</dbReference>
<dbReference type="InterPro" id="IPR031376">
    <property type="entry name" value="PCB_OB"/>
</dbReference>
<dbReference type="GO" id="GO:0008360">
    <property type="term" value="P:regulation of cell shape"/>
    <property type="evidence" value="ECO:0007669"/>
    <property type="project" value="UniProtKB-KW"/>
</dbReference>